<dbReference type="Pfam" id="PF11611">
    <property type="entry name" value="DUF4352"/>
    <property type="match status" value="1"/>
</dbReference>
<keyword evidence="6" id="KW-1185">Reference proteome</keyword>
<feature type="compositionally biased region" description="Basic and acidic residues" evidence="2">
    <location>
        <begin position="79"/>
        <end position="88"/>
    </location>
</feature>
<accession>A0ABW4PRU6</accession>
<keyword evidence="3" id="KW-0472">Membrane</keyword>
<dbReference type="InterPro" id="IPR029051">
    <property type="entry name" value="DUF4352"/>
</dbReference>
<dbReference type="Gene3D" id="2.60.40.1240">
    <property type="match status" value="1"/>
</dbReference>
<dbReference type="Proteomes" id="UP001597365">
    <property type="component" value="Unassembled WGS sequence"/>
</dbReference>
<reference evidence="6" key="1">
    <citation type="journal article" date="2019" name="Int. J. Syst. Evol. Microbiol.">
        <title>The Global Catalogue of Microorganisms (GCM) 10K type strain sequencing project: providing services to taxonomists for standard genome sequencing and annotation.</title>
        <authorList>
            <consortium name="The Broad Institute Genomics Platform"/>
            <consortium name="The Broad Institute Genome Sequencing Center for Infectious Disease"/>
            <person name="Wu L."/>
            <person name="Ma J."/>
        </authorList>
    </citation>
    <scope>NUCLEOTIDE SEQUENCE [LARGE SCALE GENOMIC DNA]</scope>
    <source>
        <strain evidence="6">CGMCC 4.7455</strain>
    </source>
</reference>
<feature type="region of interest" description="Disordered" evidence="2">
    <location>
        <begin position="55"/>
        <end position="98"/>
    </location>
</feature>
<dbReference type="EMBL" id="JBHUFU010000013">
    <property type="protein sequence ID" value="MFD1832131.1"/>
    <property type="molecule type" value="Genomic_DNA"/>
</dbReference>
<feature type="transmembrane region" description="Helical" evidence="3">
    <location>
        <begin position="31"/>
        <end position="54"/>
    </location>
</feature>
<evidence type="ECO:0000313" key="5">
    <source>
        <dbReference type="EMBL" id="MFD1832131.1"/>
    </source>
</evidence>
<dbReference type="RefSeq" id="WP_380902742.1">
    <property type="nucleotide sequence ID" value="NZ_JBHUFU010000013.1"/>
</dbReference>
<evidence type="ECO:0000259" key="4">
    <source>
        <dbReference type="Pfam" id="PF11611"/>
    </source>
</evidence>
<comment type="caution">
    <text evidence="5">The sequence shown here is derived from an EMBL/GenBank/DDBJ whole genome shotgun (WGS) entry which is preliminary data.</text>
</comment>
<protein>
    <submittedName>
        <fullName evidence="5">DUF4352 domain-containing protein</fullName>
    </submittedName>
</protein>
<feature type="region of interest" description="Disordered" evidence="2">
    <location>
        <begin position="1"/>
        <end position="27"/>
    </location>
</feature>
<keyword evidence="3" id="KW-0812">Transmembrane</keyword>
<evidence type="ECO:0000256" key="2">
    <source>
        <dbReference type="SAM" id="MobiDB-lite"/>
    </source>
</evidence>
<keyword evidence="3" id="KW-1133">Transmembrane helix</keyword>
<evidence type="ECO:0000313" key="6">
    <source>
        <dbReference type="Proteomes" id="UP001597365"/>
    </source>
</evidence>
<name>A0ABW4PRU6_9ACTN</name>
<evidence type="ECO:0000256" key="3">
    <source>
        <dbReference type="SAM" id="Phobius"/>
    </source>
</evidence>
<feature type="domain" description="DUF4352" evidence="4">
    <location>
        <begin position="118"/>
        <end position="176"/>
    </location>
</feature>
<keyword evidence="1" id="KW-0732">Signal</keyword>
<proteinExistence type="predicted"/>
<organism evidence="5 6">
    <name type="scientific">Streptomyces desertarenae</name>
    <dbReference type="NCBI Taxonomy" id="2666184"/>
    <lineage>
        <taxon>Bacteria</taxon>
        <taxon>Bacillati</taxon>
        <taxon>Actinomycetota</taxon>
        <taxon>Actinomycetes</taxon>
        <taxon>Kitasatosporales</taxon>
        <taxon>Streptomycetaceae</taxon>
        <taxon>Streptomyces</taxon>
    </lineage>
</organism>
<gene>
    <name evidence="5" type="ORF">ACFSJS_21145</name>
</gene>
<evidence type="ECO:0000256" key="1">
    <source>
        <dbReference type="ARBA" id="ARBA00022729"/>
    </source>
</evidence>
<sequence length="203" mass="20316">MTQHNPGPRQWGPGTPQQPAPPPGRSGAGKAIGFGCLGVVVLFVVIGAVAAALGGGGDQGAGSRPAASSVPEGSGAEGAGRERPREEPGGQAAAEPPIRVTAQATGFRPTVLARGQHTSVLVTVVNNGAEKVAVNPLYFEVTGSDGTKYDVELAADERQIDTVELARGEKATGTVTVRGAVEPASVAFTNGPFGETVTAGVAR</sequence>
<dbReference type="InterPro" id="IPR029050">
    <property type="entry name" value="Immunoprotect_excell_Ig-like"/>
</dbReference>